<comment type="caution">
    <text evidence="2">The sequence shown here is derived from an EMBL/GenBank/DDBJ whole genome shotgun (WGS) entry which is preliminary data.</text>
</comment>
<dbReference type="InterPro" id="IPR003386">
    <property type="entry name" value="LACT/PDAT_acylTrfase"/>
</dbReference>
<dbReference type="AlphaFoldDB" id="A0AAW0TVQ6"/>
<evidence type="ECO:0000313" key="2">
    <source>
        <dbReference type="EMBL" id="KAK8391238.1"/>
    </source>
</evidence>
<evidence type="ECO:0000256" key="1">
    <source>
        <dbReference type="SAM" id="SignalP"/>
    </source>
</evidence>
<organism evidence="2 3">
    <name type="scientific">Scylla paramamosain</name>
    <name type="common">Mud crab</name>
    <dbReference type="NCBI Taxonomy" id="85552"/>
    <lineage>
        <taxon>Eukaryota</taxon>
        <taxon>Metazoa</taxon>
        <taxon>Ecdysozoa</taxon>
        <taxon>Arthropoda</taxon>
        <taxon>Crustacea</taxon>
        <taxon>Multicrustacea</taxon>
        <taxon>Malacostraca</taxon>
        <taxon>Eumalacostraca</taxon>
        <taxon>Eucarida</taxon>
        <taxon>Decapoda</taxon>
        <taxon>Pleocyemata</taxon>
        <taxon>Brachyura</taxon>
        <taxon>Eubrachyura</taxon>
        <taxon>Portunoidea</taxon>
        <taxon>Portunidae</taxon>
        <taxon>Portuninae</taxon>
        <taxon>Scylla</taxon>
    </lineage>
</organism>
<reference evidence="2 3" key="1">
    <citation type="submission" date="2023-03" db="EMBL/GenBank/DDBJ databases">
        <title>High-quality genome of Scylla paramamosain provides insights in environmental adaptation.</title>
        <authorList>
            <person name="Zhang L."/>
        </authorList>
    </citation>
    <scope>NUCLEOTIDE SEQUENCE [LARGE SCALE GENOMIC DNA]</scope>
    <source>
        <strain evidence="2">LZ_2023a</strain>
        <tissue evidence="2">Muscle</tissue>
    </source>
</reference>
<dbReference type="SUPFAM" id="SSF53474">
    <property type="entry name" value="alpha/beta-Hydrolases"/>
    <property type="match status" value="1"/>
</dbReference>
<dbReference type="InterPro" id="IPR029058">
    <property type="entry name" value="AB_hydrolase_fold"/>
</dbReference>
<proteinExistence type="predicted"/>
<dbReference type="Proteomes" id="UP001487740">
    <property type="component" value="Unassembled WGS sequence"/>
</dbReference>
<feature type="signal peptide" evidence="1">
    <location>
        <begin position="1"/>
        <end position="15"/>
    </location>
</feature>
<gene>
    <name evidence="2" type="ORF">O3P69_017126</name>
</gene>
<accession>A0AAW0TVQ6</accession>
<evidence type="ECO:0000313" key="3">
    <source>
        <dbReference type="Proteomes" id="UP001487740"/>
    </source>
</evidence>
<dbReference type="PANTHER" id="PTHR11440">
    <property type="entry name" value="LECITHIN-CHOLESTEROL ACYLTRANSFERASE-RELATED"/>
    <property type="match status" value="1"/>
</dbReference>
<dbReference type="GO" id="GO:0006629">
    <property type="term" value="P:lipid metabolic process"/>
    <property type="evidence" value="ECO:0007669"/>
    <property type="project" value="InterPro"/>
</dbReference>
<keyword evidence="1" id="KW-0732">Signal</keyword>
<dbReference type="Gene3D" id="3.40.50.1820">
    <property type="entry name" value="alpha/beta hydrolase"/>
    <property type="match status" value="2"/>
</dbReference>
<feature type="chain" id="PRO_5043878154" description="Group XV phospholipase A2" evidence="1">
    <location>
        <begin position="16"/>
        <end position="464"/>
    </location>
</feature>
<dbReference type="Pfam" id="PF02450">
    <property type="entry name" value="LCAT"/>
    <property type="match status" value="2"/>
</dbReference>
<sequence length="464" mass="52521">MRLLALLLLVCQALGEVKKLRPVPPVILVPGDGGSQMEAKLDKPAVVHYVCTKKTDSWFDLWLNMESLIPGIIDCWIDNMRLVYDNTTRTTRNSPGVMTRVPGFGSTSTVEWLDPSHHYPTSYFYDVVEAMVKSPLGYVRDSTIRGAPYDFRKAPNEQKNYFKALKHMTESMYNSEGQRVVYLLHSMGGPMIWYFLANQPQSWKDEYVEGVISMAGAWGGSIKAVKVYTAGDNLGIYLINPRSIREEQRSATSLAFLLPSPDLWKEDEVLVQTPEKNYTTANFKDMFEALNLPDAYNIYLDTKNLLKDAPPPGVDLYCLYGHGINTVEKLVYQEGSFPDKPDLVFGEGDGTVNLRSAQVCESFASKQRQKVHAKAFPVMEHMAILKDVDSISYVVETLTNITQKNEEAAAKATQVEALEKQREKNMVDQHLFHILYKKKNFKRNDISSASFWKVLNMNAMPNVL</sequence>
<keyword evidence="3" id="KW-1185">Reference proteome</keyword>
<protein>
    <recommendedName>
        <fullName evidence="4">Group XV phospholipase A2</fullName>
    </recommendedName>
</protein>
<evidence type="ECO:0008006" key="4">
    <source>
        <dbReference type="Google" id="ProtNLM"/>
    </source>
</evidence>
<dbReference type="EMBL" id="JARAKH010000024">
    <property type="protein sequence ID" value="KAK8391238.1"/>
    <property type="molecule type" value="Genomic_DNA"/>
</dbReference>
<name>A0AAW0TVQ6_SCYPA</name>
<dbReference type="GO" id="GO:0008374">
    <property type="term" value="F:O-acyltransferase activity"/>
    <property type="evidence" value="ECO:0007669"/>
    <property type="project" value="InterPro"/>
</dbReference>